<comment type="caution">
    <text evidence="3">The sequence shown here is derived from an EMBL/GenBank/DDBJ whole genome shotgun (WGS) entry which is preliminary data.</text>
</comment>
<organism evidence="3">
    <name type="scientific">Heliothis virescens</name>
    <name type="common">Tobacco budworm moth</name>
    <dbReference type="NCBI Taxonomy" id="7102"/>
    <lineage>
        <taxon>Eukaryota</taxon>
        <taxon>Metazoa</taxon>
        <taxon>Ecdysozoa</taxon>
        <taxon>Arthropoda</taxon>
        <taxon>Hexapoda</taxon>
        <taxon>Insecta</taxon>
        <taxon>Pterygota</taxon>
        <taxon>Neoptera</taxon>
        <taxon>Endopterygota</taxon>
        <taxon>Lepidoptera</taxon>
        <taxon>Glossata</taxon>
        <taxon>Ditrysia</taxon>
        <taxon>Noctuoidea</taxon>
        <taxon>Noctuidae</taxon>
        <taxon>Heliothinae</taxon>
        <taxon>Heliothis</taxon>
    </lineage>
</organism>
<keyword evidence="2" id="KW-0732">Signal</keyword>
<name>A0A2A4K303_HELVI</name>
<dbReference type="EMBL" id="NWSH01000216">
    <property type="protein sequence ID" value="PCG78308.1"/>
    <property type="molecule type" value="Genomic_DNA"/>
</dbReference>
<gene>
    <name evidence="3" type="ORF">B5V51_4583</name>
</gene>
<evidence type="ECO:0000313" key="3">
    <source>
        <dbReference type="EMBL" id="PCG78308.1"/>
    </source>
</evidence>
<sequence>MLFEILVALTCILVSPVMQHYIGNLDDCTLSKVCNHTWVPLCGRNIADESYRMFLDKCDLHEYNCIYNTSYVEEDSDKCGKKCTHNETAYVATTTPMTPTTEAKTTELLTEQAMKTKLLNINKTNTSLFLDQSALEIEEATTPMINDTNQTDNVSTVEPANIEDSVALQTEITTESTTTTESPTTIEPVTNSEPATNATPPINDRNSTKDYENTIPGETQPTTATTTTPAKINSSCYPKQCFAPSTWETTQDGETRDFVQILKERFGDRLNILRHTSRYPKPANYVRRHMFIRGRHVEDQ</sequence>
<feature type="chain" id="PRO_5012788437" description="Kazal-like domain-containing protein" evidence="2">
    <location>
        <begin position="20"/>
        <end position="300"/>
    </location>
</feature>
<reference evidence="3" key="1">
    <citation type="submission" date="2017-09" db="EMBL/GenBank/DDBJ databases">
        <title>Contemporary evolution of a Lepidopteran species, Heliothis virescens, in response to modern agricultural practices.</title>
        <authorList>
            <person name="Fritz M.L."/>
            <person name="Deyonke A.M."/>
            <person name="Papanicolaou A."/>
            <person name="Micinski S."/>
            <person name="Westbrook J."/>
            <person name="Gould F."/>
        </authorList>
    </citation>
    <scope>NUCLEOTIDE SEQUENCE [LARGE SCALE GENOMIC DNA]</scope>
    <source>
        <strain evidence="3">HvINT-</strain>
        <tissue evidence="3">Whole body</tissue>
    </source>
</reference>
<evidence type="ECO:0000256" key="1">
    <source>
        <dbReference type="SAM" id="MobiDB-lite"/>
    </source>
</evidence>
<protein>
    <recommendedName>
        <fullName evidence="4">Kazal-like domain-containing protein</fullName>
    </recommendedName>
</protein>
<dbReference type="AlphaFoldDB" id="A0A2A4K303"/>
<feature type="signal peptide" evidence="2">
    <location>
        <begin position="1"/>
        <end position="19"/>
    </location>
</feature>
<feature type="region of interest" description="Disordered" evidence="1">
    <location>
        <begin position="172"/>
        <end position="207"/>
    </location>
</feature>
<feature type="compositionally biased region" description="Low complexity" evidence="1">
    <location>
        <begin position="172"/>
        <end position="188"/>
    </location>
</feature>
<evidence type="ECO:0008006" key="4">
    <source>
        <dbReference type="Google" id="ProtNLM"/>
    </source>
</evidence>
<proteinExistence type="predicted"/>
<feature type="compositionally biased region" description="Polar residues" evidence="1">
    <location>
        <begin position="189"/>
        <end position="200"/>
    </location>
</feature>
<evidence type="ECO:0000256" key="2">
    <source>
        <dbReference type="SAM" id="SignalP"/>
    </source>
</evidence>
<accession>A0A2A4K303</accession>